<reference evidence="1" key="1">
    <citation type="journal article" date="2019" name="MBio">
        <title>Virus Genomes from Deep Sea Sediments Expand the Ocean Megavirome and Support Independent Origins of Viral Gigantism.</title>
        <authorList>
            <person name="Backstrom D."/>
            <person name="Yutin N."/>
            <person name="Jorgensen S.L."/>
            <person name="Dharamshi J."/>
            <person name="Homa F."/>
            <person name="Zaremba-Niedwiedzka K."/>
            <person name="Spang A."/>
            <person name="Wolf Y.I."/>
            <person name="Koonin E.V."/>
            <person name="Ettema T.J."/>
        </authorList>
    </citation>
    <scope>NUCLEOTIDE SEQUENCE</scope>
</reference>
<dbReference type="EMBL" id="MK500466">
    <property type="protein sequence ID" value="QBK90132.1"/>
    <property type="molecule type" value="Genomic_DNA"/>
</dbReference>
<protein>
    <submittedName>
        <fullName evidence="1">A1L transcription factor/late transcription factor VLTF-2</fullName>
    </submittedName>
</protein>
<accession>A0A481Z2W8</accession>
<evidence type="ECO:0000313" key="1">
    <source>
        <dbReference type="EMBL" id="QBK90132.1"/>
    </source>
</evidence>
<organism evidence="1">
    <name type="scientific">Pithovirus LCPAC102</name>
    <dbReference type="NCBI Taxonomy" id="2506587"/>
    <lineage>
        <taxon>Viruses</taxon>
        <taxon>Pithoviruses</taxon>
    </lineage>
</organism>
<gene>
    <name evidence="1" type="ORF">LCPAC102_00420</name>
</gene>
<sequence>MENNRLKRTILLRGIDPIKLYLEYMSGITEHISIPNGKVEITKGIKLDYDTGKNMNDNIYEFKDASNNTRRVFTTNVKDYNECIRIFKPYEQNNKSTYTRLSEYNNKIVKCDYCNKKINKKESLGIPLKLDIENDKNGKCKSTLFHVEGNYCSFEHLYDVIKNKIMRPYNDINCNYSKVDHNVRIMFNLMYPNRSFIKMAFSPSLLNENGGSLKREDYDSGEYNYIPTPGLILLPTKQQFIQINYT</sequence>
<name>A0A481Z2W8_9VIRU</name>
<proteinExistence type="predicted"/>